<dbReference type="FunCoup" id="A0A090LXW5">
    <property type="interactions" value="935"/>
</dbReference>
<comment type="subcellular location">
    <subcellularLocation>
        <location evidence="2">Cell membrane</location>
        <topology evidence="2">Peripheral membrane protein</topology>
    </subcellularLocation>
    <subcellularLocation>
        <location evidence="3">Cytoplasm</location>
    </subcellularLocation>
    <subcellularLocation>
        <location evidence="1">Mitochondrion</location>
    </subcellularLocation>
</comment>
<evidence type="ECO:0000256" key="3">
    <source>
        <dbReference type="ARBA" id="ARBA00004496"/>
    </source>
</evidence>
<evidence type="ECO:0000259" key="17">
    <source>
        <dbReference type="PROSITE" id="PS51163"/>
    </source>
</evidence>
<dbReference type="SUPFAM" id="SSF55821">
    <property type="entry name" value="YrdC/RibB"/>
    <property type="match status" value="1"/>
</dbReference>
<accession>A0A090LXW5</accession>
<comment type="subunit">
    <text evidence="15">Interacts with RSC1A1.</text>
</comment>
<evidence type="ECO:0000256" key="7">
    <source>
        <dbReference type="ARBA" id="ARBA00022475"/>
    </source>
</evidence>
<dbReference type="EMBL" id="KZ155838">
    <property type="protein sequence ID" value="OUS42594.1"/>
    <property type="molecule type" value="Genomic_DNA"/>
</dbReference>
<dbReference type="Proteomes" id="UP000009170">
    <property type="component" value="Unassembled WGS sequence"/>
</dbReference>
<evidence type="ECO:0000256" key="15">
    <source>
        <dbReference type="ARBA" id="ARBA00063146"/>
    </source>
</evidence>
<evidence type="ECO:0000256" key="14">
    <source>
        <dbReference type="ARBA" id="ARBA00058524"/>
    </source>
</evidence>
<evidence type="ECO:0000256" key="8">
    <source>
        <dbReference type="ARBA" id="ARBA00022490"/>
    </source>
</evidence>
<dbReference type="GO" id="GO:0000049">
    <property type="term" value="F:tRNA binding"/>
    <property type="evidence" value="ECO:0007669"/>
    <property type="project" value="TreeGrafter"/>
</dbReference>
<dbReference type="Pfam" id="PF01300">
    <property type="entry name" value="Sua5_yciO_yrdC"/>
    <property type="match status" value="1"/>
</dbReference>
<evidence type="ECO:0000256" key="4">
    <source>
        <dbReference type="ARBA" id="ARBA00007663"/>
    </source>
</evidence>
<evidence type="ECO:0000256" key="12">
    <source>
        <dbReference type="ARBA" id="ARBA00023136"/>
    </source>
</evidence>
<accession>A0A454XKY7</accession>
<evidence type="ECO:0000256" key="11">
    <source>
        <dbReference type="ARBA" id="ARBA00023128"/>
    </source>
</evidence>
<keyword evidence="9" id="KW-0808">Transferase</keyword>
<dbReference type="GO" id="GO:0005886">
    <property type="term" value="C:plasma membrane"/>
    <property type="evidence" value="ECO:0007669"/>
    <property type="project" value="UniProtKB-SubCell"/>
</dbReference>
<proteinExistence type="inferred from homology"/>
<sequence length="275" mass="29282">MRLTVAARALGRCAADVASTDARAGSRARREGGRRRWMSRRLERGARGVGDGDAGETRRAPTRTTRADAVALAVGALRRGGVIAVPTDTIYGFAARAEDGAAVRRLYEIKGRKATVAVAIAVGDVGDIGRYGECSHLREGLLGRILPGPVTVLLRRRASEEGGASSELNPGVDLIGIRVPASDFVREVCRAHGSAIALTSANRSGETSTTSVEEFAELWDACAEVFDGGVIETKRLGSTIVDLSSTDGRYGVVREGEKCAELLEVLEREFSLMRR</sequence>
<feature type="domain" description="YrdC-like" evidence="17">
    <location>
        <begin position="67"/>
        <end position="258"/>
    </location>
</feature>
<reference evidence="18" key="2">
    <citation type="journal article" date="2014" name="BMC Genomics">
        <title>An improved genome of the model marine alga Ostreococcus tauri unfolds by assessing Illumina de novo assemblies.</title>
        <authorList>
            <person name="Blanc-Mathieu R."/>
            <person name="Verhelst B."/>
            <person name="Derelle E."/>
            <person name="Rombauts S."/>
            <person name="Bouget F.Y."/>
            <person name="Carre I."/>
            <person name="Chateau A."/>
            <person name="Eyre-Walker A."/>
            <person name="Grimsley N."/>
            <person name="Moreau H."/>
            <person name="Piegu B."/>
            <person name="Rivals E."/>
            <person name="Schackwitz W."/>
            <person name="Van de Peer Y."/>
            <person name="Piganeau G."/>
        </authorList>
    </citation>
    <scope>NUCLEOTIDE SEQUENCE</scope>
    <source>
        <strain evidence="18">RCC4221</strain>
    </source>
</reference>
<dbReference type="PROSITE" id="PS51163">
    <property type="entry name" value="YRDC"/>
    <property type="match status" value="1"/>
</dbReference>
<dbReference type="EC" id="2.7.7.87" evidence="5"/>
<dbReference type="PANTHER" id="PTHR17490:SF10">
    <property type="entry name" value="THREONYLCARBAMOYL-AMP SYNTHASE"/>
    <property type="match status" value="1"/>
</dbReference>
<comment type="function">
    <text evidence="14">Cytoplasmic and mitochondrial threonylcarbamoyl-AMP synthase required for the formation of a threonylcarbamoyl group on adenosine at position 37 (t(6)A37) in tRNAs that read codons beginning with adenine. Catalyzes the conversion of L-threonine, HCO(3)(-)/CO(2) and ATP to give threonylcarbamoyl-AMP (TC-AMP) as the acyladenylate intermediate, with the release of diphosphate. Participates in t(6)A37 formation in cytoplasmic and mitochondrial tRNAs. May regulate the activity of some transporters.</text>
</comment>
<dbReference type="OrthoDB" id="412787at2759"/>
<evidence type="ECO:0000256" key="2">
    <source>
        <dbReference type="ARBA" id="ARBA00004202"/>
    </source>
</evidence>
<accession>A0A1Y5I339</accession>
<keyword evidence="8" id="KW-0963">Cytoplasm</keyword>
<name>A0A090LXW5_OSTTA</name>
<dbReference type="PANTHER" id="PTHR17490">
    <property type="entry name" value="SUA5"/>
    <property type="match status" value="1"/>
</dbReference>
<dbReference type="InParanoid" id="A0A090LXW5"/>
<dbReference type="STRING" id="70448.A0A090LXW5"/>
<protein>
    <recommendedName>
        <fullName evidence="6">Threonylcarbamoyl-AMP synthase</fullName>
        <ecNumber evidence="5">2.7.7.87</ecNumber>
    </recommendedName>
</protein>
<keyword evidence="12" id="KW-0472">Membrane</keyword>
<evidence type="ECO:0000256" key="5">
    <source>
        <dbReference type="ARBA" id="ARBA00012584"/>
    </source>
</evidence>
<dbReference type="GO" id="GO:0005739">
    <property type="term" value="C:mitochondrion"/>
    <property type="evidence" value="ECO:0007669"/>
    <property type="project" value="UniProtKB-SubCell"/>
</dbReference>
<dbReference type="AlphaFoldDB" id="A0A090LXW5"/>
<organism evidence="18 20">
    <name type="scientific">Ostreococcus tauri</name>
    <name type="common">Marine green alga</name>
    <dbReference type="NCBI Taxonomy" id="70448"/>
    <lineage>
        <taxon>Eukaryota</taxon>
        <taxon>Viridiplantae</taxon>
        <taxon>Chlorophyta</taxon>
        <taxon>Mamiellophyceae</taxon>
        <taxon>Mamiellales</taxon>
        <taxon>Bathycoccaceae</taxon>
        <taxon>Ostreococcus</taxon>
    </lineage>
</organism>
<dbReference type="EMBL" id="CAID01000001">
    <property type="protein sequence ID" value="CEF96720.1"/>
    <property type="molecule type" value="Genomic_DNA"/>
</dbReference>
<gene>
    <name evidence="19" type="ORF">BE221DRAFT_187299</name>
    <name evidence="18" type="ORF">OT_ostta01g03680</name>
</gene>
<dbReference type="GO" id="GO:0003725">
    <property type="term" value="F:double-stranded RNA binding"/>
    <property type="evidence" value="ECO:0007669"/>
    <property type="project" value="InterPro"/>
</dbReference>
<dbReference type="Proteomes" id="UP000195557">
    <property type="component" value="Unassembled WGS sequence"/>
</dbReference>
<evidence type="ECO:0000256" key="1">
    <source>
        <dbReference type="ARBA" id="ARBA00004173"/>
    </source>
</evidence>
<evidence type="ECO:0000313" key="18">
    <source>
        <dbReference type="EMBL" id="CEF96720.1"/>
    </source>
</evidence>
<dbReference type="InterPro" id="IPR006070">
    <property type="entry name" value="Sua5-like_dom"/>
</dbReference>
<evidence type="ECO:0000313" key="19">
    <source>
        <dbReference type="EMBL" id="OUS42594.1"/>
    </source>
</evidence>
<comment type="catalytic activity">
    <reaction evidence="13">
        <text>L-threonine + hydrogencarbonate + ATP = L-threonylcarbamoyladenylate + diphosphate + H2O</text>
        <dbReference type="Rhea" id="RHEA:36407"/>
        <dbReference type="ChEBI" id="CHEBI:15377"/>
        <dbReference type="ChEBI" id="CHEBI:17544"/>
        <dbReference type="ChEBI" id="CHEBI:30616"/>
        <dbReference type="ChEBI" id="CHEBI:33019"/>
        <dbReference type="ChEBI" id="CHEBI:57926"/>
        <dbReference type="ChEBI" id="CHEBI:73682"/>
        <dbReference type="EC" id="2.7.7.87"/>
    </reaction>
</comment>
<dbReference type="InterPro" id="IPR050156">
    <property type="entry name" value="TC-AMP_synthase_SUA5"/>
</dbReference>
<reference evidence="19" key="3">
    <citation type="submission" date="2017-04" db="EMBL/GenBank/DDBJ databases">
        <title>Population genomics of picophytoplankton unveils novel chromosome hypervariability.</title>
        <authorList>
            <consortium name="DOE Joint Genome Institute"/>
            <person name="Blanc-Mathieu R."/>
            <person name="Krasovec M."/>
            <person name="Hebrard M."/>
            <person name="Yau S."/>
            <person name="Desgranges E."/>
            <person name="Martin J."/>
            <person name="Schackwitz W."/>
            <person name="Kuo A."/>
            <person name="Salin G."/>
            <person name="Donnadieu C."/>
            <person name="Desdevises Y."/>
            <person name="Sanchez-Ferandin S."/>
            <person name="Moreau H."/>
            <person name="Rivals E."/>
            <person name="Grigoriev I.V."/>
            <person name="Grimsley N."/>
            <person name="Eyre-Walker A."/>
            <person name="Piganeau G."/>
        </authorList>
    </citation>
    <scope>NUCLEOTIDE SEQUENCE [LARGE SCALE GENOMIC DNA]</scope>
    <source>
        <strain evidence="19">RCC 1115</strain>
    </source>
</reference>
<reference evidence="18 20" key="1">
    <citation type="journal article" date="2006" name="Proc. Natl. Acad. Sci. U.S.A.">
        <title>Genome analysis of the smallest free-living eukaryote Ostreococcus tauri unveils many unique features.</title>
        <authorList>
            <person name="Derelle E."/>
            <person name="Ferraz C."/>
            <person name="Rombauts S."/>
            <person name="Rouze P."/>
            <person name="Worden A.Z."/>
            <person name="Robbens S."/>
            <person name="Partensky F."/>
            <person name="Degroeve S."/>
            <person name="Echeynie S."/>
            <person name="Cooke R."/>
            <person name="Saeys Y."/>
            <person name="Wuyts J."/>
            <person name="Jabbari K."/>
            <person name="Bowler C."/>
            <person name="Panaud O."/>
            <person name="Piegu B."/>
            <person name="Ball S.G."/>
            <person name="Ral J.-P."/>
            <person name="Bouget F.-Y."/>
            <person name="Piganeau G."/>
            <person name="De Baets B."/>
            <person name="Picard A."/>
            <person name="Delseny M."/>
            <person name="Demaille J."/>
            <person name="Van de Peer Y."/>
            <person name="Moreau H."/>
        </authorList>
    </citation>
    <scope>NUCLEOTIDE SEQUENCE [LARGE SCALE GENOMIC DNA]</scope>
    <source>
        <strain evidence="18 20">OTTH0595</strain>
    </source>
</reference>
<dbReference type="FunFam" id="3.90.870.10:FF:000007">
    <property type="entry name" value="YrdC N6-threonylcarbamoyltransferase domain containing"/>
    <property type="match status" value="1"/>
</dbReference>
<keyword evidence="7" id="KW-1003">Cell membrane</keyword>
<dbReference type="GO" id="GO:0006450">
    <property type="term" value="P:regulation of translational fidelity"/>
    <property type="evidence" value="ECO:0007669"/>
    <property type="project" value="TreeGrafter"/>
</dbReference>
<evidence type="ECO:0000313" key="20">
    <source>
        <dbReference type="Proteomes" id="UP000009170"/>
    </source>
</evidence>
<dbReference type="Gene3D" id="3.90.870.10">
    <property type="entry name" value="DHBP synthase"/>
    <property type="match status" value="1"/>
</dbReference>
<keyword evidence="11" id="KW-0496">Mitochondrion</keyword>
<keyword evidence="20" id="KW-1185">Reference proteome</keyword>
<dbReference type="GO" id="GO:0061710">
    <property type="term" value="F:L-threonylcarbamoyladenylate synthase"/>
    <property type="evidence" value="ECO:0007669"/>
    <property type="project" value="UniProtKB-EC"/>
</dbReference>
<feature type="region of interest" description="Disordered" evidence="16">
    <location>
        <begin position="21"/>
        <end position="63"/>
    </location>
</feature>
<evidence type="ECO:0000256" key="10">
    <source>
        <dbReference type="ARBA" id="ARBA00022946"/>
    </source>
</evidence>
<comment type="similarity">
    <text evidence="4">Belongs to the SUA5 family.</text>
</comment>
<dbReference type="InterPro" id="IPR017945">
    <property type="entry name" value="DHBP_synth_RibB-like_a/b_dom"/>
</dbReference>
<keyword evidence="10" id="KW-0809">Transit peptide</keyword>
<evidence type="ECO:0000256" key="16">
    <source>
        <dbReference type="SAM" id="MobiDB-lite"/>
    </source>
</evidence>
<evidence type="ECO:0000256" key="6">
    <source>
        <dbReference type="ARBA" id="ARBA00015492"/>
    </source>
</evidence>
<evidence type="ECO:0000256" key="13">
    <source>
        <dbReference type="ARBA" id="ARBA00048366"/>
    </source>
</evidence>
<evidence type="ECO:0000256" key="9">
    <source>
        <dbReference type="ARBA" id="ARBA00022679"/>
    </source>
</evidence>